<feature type="transmembrane region" description="Helical" evidence="8">
    <location>
        <begin position="23"/>
        <end position="45"/>
    </location>
</feature>
<dbReference type="SMART" id="SM00184">
    <property type="entry name" value="RING"/>
    <property type="match status" value="1"/>
</dbReference>
<keyword evidence="3" id="KW-0479">Metal-binding</keyword>
<reference evidence="10" key="1">
    <citation type="submission" date="2020-07" db="EMBL/GenBank/DDBJ databases">
        <title>Genome sequence and genetic diversity analysis of an under-domesticated orphan crop, white fonio (Digitaria exilis).</title>
        <authorList>
            <person name="Bennetzen J.L."/>
            <person name="Chen S."/>
            <person name="Ma X."/>
            <person name="Wang X."/>
            <person name="Yssel A.E.J."/>
            <person name="Chaluvadi S.R."/>
            <person name="Johnson M."/>
            <person name="Gangashetty P."/>
            <person name="Hamidou F."/>
            <person name="Sanogo M.D."/>
            <person name="Zwaenepoel A."/>
            <person name="Wallace J."/>
            <person name="Van De Peer Y."/>
            <person name="Van Deynze A."/>
        </authorList>
    </citation>
    <scope>NUCLEOTIDE SEQUENCE</scope>
    <source>
        <tissue evidence="10">Leaves</tissue>
    </source>
</reference>
<dbReference type="AlphaFoldDB" id="A0A835FH89"/>
<evidence type="ECO:0000313" key="10">
    <source>
        <dbReference type="EMBL" id="KAF8754852.1"/>
    </source>
</evidence>
<keyword evidence="8" id="KW-1133">Transmembrane helix</keyword>
<comment type="similarity">
    <text evidence="6">Belongs to the RING-type zinc finger family. ATL subfamily.</text>
</comment>
<dbReference type="GO" id="GO:0008270">
    <property type="term" value="F:zinc ion binding"/>
    <property type="evidence" value="ECO:0007669"/>
    <property type="project" value="UniProtKB-KW"/>
</dbReference>
<organism evidence="10 11">
    <name type="scientific">Digitaria exilis</name>
    <dbReference type="NCBI Taxonomy" id="1010633"/>
    <lineage>
        <taxon>Eukaryota</taxon>
        <taxon>Viridiplantae</taxon>
        <taxon>Streptophyta</taxon>
        <taxon>Embryophyta</taxon>
        <taxon>Tracheophyta</taxon>
        <taxon>Spermatophyta</taxon>
        <taxon>Magnoliopsida</taxon>
        <taxon>Liliopsida</taxon>
        <taxon>Poales</taxon>
        <taxon>Poaceae</taxon>
        <taxon>PACMAD clade</taxon>
        <taxon>Panicoideae</taxon>
        <taxon>Panicodae</taxon>
        <taxon>Paniceae</taxon>
        <taxon>Anthephorinae</taxon>
        <taxon>Digitaria</taxon>
    </lineage>
</organism>
<comment type="catalytic activity">
    <reaction evidence="1">
        <text>S-ubiquitinyl-[E2 ubiquitin-conjugating enzyme]-L-cysteine + [acceptor protein]-L-lysine = [E2 ubiquitin-conjugating enzyme]-L-cysteine + N(6)-ubiquitinyl-[acceptor protein]-L-lysine.</text>
        <dbReference type="EC" id="2.3.2.27"/>
    </reaction>
</comment>
<evidence type="ECO:0000256" key="6">
    <source>
        <dbReference type="ARBA" id="ARBA00024209"/>
    </source>
</evidence>
<keyword evidence="8" id="KW-0812">Transmembrane</keyword>
<dbReference type="Gene3D" id="3.30.40.10">
    <property type="entry name" value="Zinc/RING finger domain, C3HC4 (zinc finger)"/>
    <property type="match status" value="1"/>
</dbReference>
<keyword evidence="5" id="KW-0862">Zinc</keyword>
<dbReference type="InterPro" id="IPR013083">
    <property type="entry name" value="Znf_RING/FYVE/PHD"/>
</dbReference>
<dbReference type="CDD" id="cd16461">
    <property type="entry name" value="RING-H2_EL5-like"/>
    <property type="match status" value="1"/>
</dbReference>
<dbReference type="Proteomes" id="UP000636709">
    <property type="component" value="Unassembled WGS sequence"/>
</dbReference>
<evidence type="ECO:0000259" key="9">
    <source>
        <dbReference type="PROSITE" id="PS50089"/>
    </source>
</evidence>
<evidence type="ECO:0000256" key="8">
    <source>
        <dbReference type="SAM" id="Phobius"/>
    </source>
</evidence>
<proteinExistence type="inferred from homology"/>
<comment type="caution">
    <text evidence="10">The sequence shown here is derived from an EMBL/GenBank/DDBJ whole genome shotgun (WGS) entry which is preliminary data.</text>
</comment>
<accession>A0A835FH89</accession>
<dbReference type="FunFam" id="3.30.40.10:FF:000984">
    <property type="entry name" value="Putative RING zinc finger domain superfamily protein"/>
    <property type="match status" value="1"/>
</dbReference>
<dbReference type="EMBL" id="JACEFO010000844">
    <property type="protein sequence ID" value="KAF8754852.1"/>
    <property type="molecule type" value="Genomic_DNA"/>
</dbReference>
<dbReference type="OrthoDB" id="8062037at2759"/>
<feature type="domain" description="RING-type" evidence="9">
    <location>
        <begin position="100"/>
        <end position="142"/>
    </location>
</feature>
<keyword evidence="11" id="KW-1185">Reference proteome</keyword>
<evidence type="ECO:0000256" key="1">
    <source>
        <dbReference type="ARBA" id="ARBA00000900"/>
    </source>
</evidence>
<dbReference type="PANTHER" id="PTHR14155">
    <property type="entry name" value="RING FINGER DOMAIN-CONTAINING"/>
    <property type="match status" value="1"/>
</dbReference>
<dbReference type="InterPro" id="IPR001841">
    <property type="entry name" value="Znf_RING"/>
</dbReference>
<dbReference type="PANTHER" id="PTHR14155:SF627">
    <property type="entry name" value="OS06G0192800 PROTEIN"/>
    <property type="match status" value="1"/>
</dbReference>
<sequence>MVSTSRTTTVTSPEHHPPTKATVIFSFVSAGLTGIAILAVVVLFCQYRVRGRSPVTAAVAGDDNDPERRRAGVDIAKLPEFAYTQSARRDGGGGDDGAQCSVCLGAVQHGEMVRRLPLCKHLYHVECIDMWLASHTTCPLCRADVEPPGEDEQAAAAGAAGVAGRRPSVLSLAFCTPWFVV</sequence>
<dbReference type="PROSITE" id="PS50089">
    <property type="entry name" value="ZF_RING_2"/>
    <property type="match status" value="1"/>
</dbReference>
<gene>
    <name evidence="10" type="ORF">HU200_011389</name>
</gene>
<dbReference type="SUPFAM" id="SSF57850">
    <property type="entry name" value="RING/U-box"/>
    <property type="match status" value="1"/>
</dbReference>
<evidence type="ECO:0000256" key="3">
    <source>
        <dbReference type="ARBA" id="ARBA00022723"/>
    </source>
</evidence>
<evidence type="ECO:0000256" key="7">
    <source>
        <dbReference type="PROSITE-ProRule" id="PRU00175"/>
    </source>
</evidence>
<keyword evidence="8" id="KW-0472">Membrane</keyword>
<dbReference type="Pfam" id="PF13639">
    <property type="entry name" value="zf-RING_2"/>
    <property type="match status" value="1"/>
</dbReference>
<evidence type="ECO:0000256" key="4">
    <source>
        <dbReference type="ARBA" id="ARBA00022771"/>
    </source>
</evidence>
<evidence type="ECO:0000256" key="2">
    <source>
        <dbReference type="ARBA" id="ARBA00012483"/>
    </source>
</evidence>
<name>A0A835FH89_9POAL</name>
<dbReference type="EC" id="2.3.2.27" evidence="2"/>
<protein>
    <recommendedName>
        <fullName evidence="2">RING-type E3 ubiquitin transferase</fullName>
        <ecNumber evidence="2">2.3.2.27</ecNumber>
    </recommendedName>
</protein>
<keyword evidence="4 7" id="KW-0863">Zinc-finger</keyword>
<dbReference type="GO" id="GO:0061630">
    <property type="term" value="F:ubiquitin protein ligase activity"/>
    <property type="evidence" value="ECO:0007669"/>
    <property type="project" value="UniProtKB-EC"/>
</dbReference>
<evidence type="ECO:0000313" key="11">
    <source>
        <dbReference type="Proteomes" id="UP000636709"/>
    </source>
</evidence>
<dbReference type="InterPro" id="IPR053238">
    <property type="entry name" value="RING-H2_zinc_finger"/>
</dbReference>
<evidence type="ECO:0000256" key="5">
    <source>
        <dbReference type="ARBA" id="ARBA00022833"/>
    </source>
</evidence>